<organism evidence="1 2">
    <name type="scientific">Pseudoramibacter alactolyticus ATCC 23263</name>
    <dbReference type="NCBI Taxonomy" id="887929"/>
    <lineage>
        <taxon>Bacteria</taxon>
        <taxon>Bacillati</taxon>
        <taxon>Bacillota</taxon>
        <taxon>Clostridia</taxon>
        <taxon>Eubacteriales</taxon>
        <taxon>Eubacteriaceae</taxon>
        <taxon>Pseudoramibacter</taxon>
    </lineage>
</organism>
<dbReference type="EMBL" id="AEQN01000016">
    <property type="protein sequence ID" value="EFV01635.1"/>
    <property type="molecule type" value="Genomic_DNA"/>
</dbReference>
<reference evidence="1 2" key="1">
    <citation type="submission" date="2010-12" db="EMBL/GenBank/DDBJ databases">
        <authorList>
            <person name="Muzny D."/>
            <person name="Qin X."/>
            <person name="Deng J."/>
            <person name="Jiang H."/>
            <person name="Liu Y."/>
            <person name="Qu J."/>
            <person name="Song X.-Z."/>
            <person name="Zhang L."/>
            <person name="Thornton R."/>
            <person name="Coyle M."/>
            <person name="Francisco L."/>
            <person name="Jackson L."/>
            <person name="Javaid M."/>
            <person name="Korchina V."/>
            <person name="Kovar C."/>
            <person name="Mata R."/>
            <person name="Mathew T."/>
            <person name="Ngo R."/>
            <person name="Nguyen L."/>
            <person name="Nguyen N."/>
            <person name="Okwuonu G."/>
            <person name="Ongeri F."/>
            <person name="Pham C."/>
            <person name="Simmons D."/>
            <person name="Wilczek-Boney K."/>
            <person name="Hale W."/>
            <person name="Jakkamsetti A."/>
            <person name="Pham P."/>
            <person name="Ruth R."/>
            <person name="San Lucas F."/>
            <person name="Warren J."/>
            <person name="Zhang J."/>
            <person name="Zhao Z."/>
            <person name="Zhou C."/>
            <person name="Zhu D."/>
            <person name="Lee S."/>
            <person name="Bess C."/>
            <person name="Blankenburg K."/>
            <person name="Forbes L."/>
            <person name="Fu Q."/>
            <person name="Gubbala S."/>
            <person name="Hirani K."/>
            <person name="Jayaseelan J.C."/>
            <person name="Lara F."/>
            <person name="Munidasa M."/>
            <person name="Palculict T."/>
            <person name="Patil S."/>
            <person name="Pu L.-L."/>
            <person name="Saada N."/>
            <person name="Tang L."/>
            <person name="Weissenberger G."/>
            <person name="Zhu Y."/>
            <person name="Hemphill L."/>
            <person name="Shang Y."/>
            <person name="Youmans B."/>
            <person name="Ayvaz T."/>
            <person name="Ross M."/>
            <person name="Santibanez J."/>
            <person name="Aqrawi P."/>
            <person name="Gross S."/>
            <person name="Joshi V."/>
            <person name="Fowler G."/>
            <person name="Nazareth L."/>
            <person name="Reid J."/>
            <person name="Worley K."/>
            <person name="Petrosino J."/>
            <person name="Highlander S."/>
            <person name="Gibbs R."/>
        </authorList>
    </citation>
    <scope>NUCLEOTIDE SEQUENCE [LARGE SCALE GENOMIC DNA]</scope>
    <source>
        <strain evidence="1 2">ATCC 23263</strain>
    </source>
</reference>
<sequence>MESLFFCCAKLQSAVDFDKMNKIQKRFGKEMGRWNGLMR</sequence>
<dbReference type="Proteomes" id="UP000004754">
    <property type="component" value="Unassembled WGS sequence"/>
</dbReference>
<dbReference type="HOGENOM" id="CLU_3315484_0_0_9"/>
<evidence type="ECO:0000313" key="2">
    <source>
        <dbReference type="Proteomes" id="UP000004754"/>
    </source>
</evidence>
<name>E6MG95_9FIRM</name>
<accession>E6MG95</accession>
<keyword evidence="2" id="KW-1185">Reference proteome</keyword>
<comment type="caution">
    <text evidence="1">The sequence shown here is derived from an EMBL/GenBank/DDBJ whole genome shotgun (WGS) entry which is preliminary data.</text>
</comment>
<protein>
    <submittedName>
        <fullName evidence="1">Uncharacterized protein</fullName>
    </submittedName>
</protein>
<gene>
    <name evidence="1" type="ORF">HMP0721_1028</name>
</gene>
<evidence type="ECO:0000313" key="1">
    <source>
        <dbReference type="EMBL" id="EFV01635.1"/>
    </source>
</evidence>
<dbReference type="AlphaFoldDB" id="E6MG95"/>
<proteinExistence type="predicted"/>